<accession>A0AAN6UL58</accession>
<gene>
    <name evidence="1" type="ORF">BT67DRAFT_280957</name>
</gene>
<protein>
    <submittedName>
        <fullName evidence="1">Uncharacterized protein</fullName>
    </submittedName>
</protein>
<organism evidence="1 2">
    <name type="scientific">Trichocladium antarcticum</name>
    <dbReference type="NCBI Taxonomy" id="1450529"/>
    <lineage>
        <taxon>Eukaryota</taxon>
        <taxon>Fungi</taxon>
        <taxon>Dikarya</taxon>
        <taxon>Ascomycota</taxon>
        <taxon>Pezizomycotina</taxon>
        <taxon>Sordariomycetes</taxon>
        <taxon>Sordariomycetidae</taxon>
        <taxon>Sordariales</taxon>
        <taxon>Chaetomiaceae</taxon>
        <taxon>Trichocladium</taxon>
    </lineage>
</organism>
<keyword evidence="2" id="KW-1185">Reference proteome</keyword>
<name>A0AAN6UL58_9PEZI</name>
<dbReference type="EMBL" id="MU853407">
    <property type="protein sequence ID" value="KAK4134779.1"/>
    <property type="molecule type" value="Genomic_DNA"/>
</dbReference>
<dbReference type="Proteomes" id="UP001304895">
    <property type="component" value="Unassembled WGS sequence"/>
</dbReference>
<proteinExistence type="predicted"/>
<reference evidence="1" key="1">
    <citation type="journal article" date="2023" name="Mol. Phylogenet. Evol.">
        <title>Genome-scale phylogeny and comparative genomics of the fungal order Sordariales.</title>
        <authorList>
            <person name="Hensen N."/>
            <person name="Bonometti L."/>
            <person name="Westerberg I."/>
            <person name="Brannstrom I.O."/>
            <person name="Guillou S."/>
            <person name="Cros-Aarteil S."/>
            <person name="Calhoun S."/>
            <person name="Haridas S."/>
            <person name="Kuo A."/>
            <person name="Mondo S."/>
            <person name="Pangilinan J."/>
            <person name="Riley R."/>
            <person name="LaButti K."/>
            <person name="Andreopoulos B."/>
            <person name="Lipzen A."/>
            <person name="Chen C."/>
            <person name="Yan M."/>
            <person name="Daum C."/>
            <person name="Ng V."/>
            <person name="Clum A."/>
            <person name="Steindorff A."/>
            <person name="Ohm R.A."/>
            <person name="Martin F."/>
            <person name="Silar P."/>
            <person name="Natvig D.O."/>
            <person name="Lalanne C."/>
            <person name="Gautier V."/>
            <person name="Ament-Velasquez S.L."/>
            <person name="Kruys A."/>
            <person name="Hutchinson M.I."/>
            <person name="Powell A.J."/>
            <person name="Barry K."/>
            <person name="Miller A.N."/>
            <person name="Grigoriev I.V."/>
            <person name="Debuchy R."/>
            <person name="Gladieux P."/>
            <person name="Hiltunen Thoren M."/>
            <person name="Johannesson H."/>
        </authorList>
    </citation>
    <scope>NUCLEOTIDE SEQUENCE</scope>
    <source>
        <strain evidence="1">CBS 123565</strain>
    </source>
</reference>
<reference evidence="1" key="2">
    <citation type="submission" date="2023-05" db="EMBL/GenBank/DDBJ databases">
        <authorList>
            <consortium name="Lawrence Berkeley National Laboratory"/>
            <person name="Steindorff A."/>
            <person name="Hensen N."/>
            <person name="Bonometti L."/>
            <person name="Westerberg I."/>
            <person name="Brannstrom I.O."/>
            <person name="Guillou S."/>
            <person name="Cros-Aarteil S."/>
            <person name="Calhoun S."/>
            <person name="Haridas S."/>
            <person name="Kuo A."/>
            <person name="Mondo S."/>
            <person name="Pangilinan J."/>
            <person name="Riley R."/>
            <person name="Labutti K."/>
            <person name="Andreopoulos B."/>
            <person name="Lipzen A."/>
            <person name="Chen C."/>
            <person name="Yanf M."/>
            <person name="Daum C."/>
            <person name="Ng V."/>
            <person name="Clum A."/>
            <person name="Ohm R."/>
            <person name="Martin F."/>
            <person name="Silar P."/>
            <person name="Natvig D."/>
            <person name="Lalanne C."/>
            <person name="Gautier V."/>
            <person name="Ament-Velasquez S.L."/>
            <person name="Kruys A."/>
            <person name="Hutchinson M.I."/>
            <person name="Powell A.J."/>
            <person name="Barry K."/>
            <person name="Miller A.N."/>
            <person name="Grigoriev I.V."/>
            <person name="Debuchy R."/>
            <person name="Gladieux P."/>
            <person name="Thoren M.H."/>
            <person name="Johannesson H."/>
        </authorList>
    </citation>
    <scope>NUCLEOTIDE SEQUENCE</scope>
    <source>
        <strain evidence="1">CBS 123565</strain>
    </source>
</reference>
<sequence>MPNVSNIGAAEADGMECLDLTERCGRVNQPSRENTMAPPAPPALALHSSFTRLGNCKSSRQGWLSHYACRVSRLQRHPIPPTIDRYTGYPVPCFVSSCYAAPDGGAASFRFVSFRFAASRLISRRLSLGPKFTGGWRGGRWWHLAPFFHVRIGMYVWWGRGRG</sequence>
<dbReference type="AlphaFoldDB" id="A0AAN6UL58"/>
<evidence type="ECO:0000313" key="2">
    <source>
        <dbReference type="Proteomes" id="UP001304895"/>
    </source>
</evidence>
<evidence type="ECO:0000313" key="1">
    <source>
        <dbReference type="EMBL" id="KAK4134779.1"/>
    </source>
</evidence>
<comment type="caution">
    <text evidence="1">The sequence shown here is derived from an EMBL/GenBank/DDBJ whole genome shotgun (WGS) entry which is preliminary data.</text>
</comment>